<proteinExistence type="predicted"/>
<dbReference type="PROSITE" id="PS51724">
    <property type="entry name" value="SPOR"/>
    <property type="match status" value="1"/>
</dbReference>
<dbReference type="AlphaFoldDB" id="A0A1J5SDE9"/>
<feature type="domain" description="SPOR" evidence="1">
    <location>
        <begin position="207"/>
        <end position="286"/>
    </location>
</feature>
<evidence type="ECO:0000313" key="2">
    <source>
        <dbReference type="EMBL" id="OIQ98253.1"/>
    </source>
</evidence>
<accession>A0A1J5SDE9</accession>
<comment type="caution">
    <text evidence="2">The sequence shown here is derived from an EMBL/GenBank/DDBJ whole genome shotgun (WGS) entry which is preliminary data.</text>
</comment>
<dbReference type="InterPro" id="IPR007730">
    <property type="entry name" value="SPOR-like_dom"/>
</dbReference>
<protein>
    <submittedName>
        <fullName evidence="2">FecR protein</fullName>
    </submittedName>
</protein>
<dbReference type="PANTHER" id="PTHR38731:SF1">
    <property type="entry name" value="FECR PROTEIN DOMAIN-CONTAINING PROTEIN"/>
    <property type="match status" value="1"/>
</dbReference>
<evidence type="ECO:0000259" key="1">
    <source>
        <dbReference type="PROSITE" id="PS51724"/>
    </source>
</evidence>
<gene>
    <name evidence="2" type="ORF">GALL_196820</name>
</gene>
<dbReference type="PANTHER" id="PTHR38731">
    <property type="entry name" value="LIPL45-RELATED LIPOPROTEIN-RELATED"/>
    <property type="match status" value="1"/>
</dbReference>
<name>A0A1J5SDE9_9ZZZZ</name>
<reference evidence="2" key="1">
    <citation type="submission" date="2016-10" db="EMBL/GenBank/DDBJ databases">
        <title>Sequence of Gallionella enrichment culture.</title>
        <authorList>
            <person name="Poehlein A."/>
            <person name="Muehling M."/>
            <person name="Daniel R."/>
        </authorList>
    </citation>
    <scope>NUCLEOTIDE SEQUENCE</scope>
</reference>
<dbReference type="InterPro" id="IPR006860">
    <property type="entry name" value="FecR"/>
</dbReference>
<sequence length="286" mass="30566">MGKLLGLTLMLVALSVQAEPDAQVQAVQMPAWLQRGESRVPLRVGSELRNGDTLVTGANARIYVHTADGSTAKLGEGATLKLDGLSQQNAERSLFSAVLNVAKGAFRFTTAGLAKLKPREVTIRVAGATIGIRGTDVWGKDGSDQGVVCLIEGRISVTGADSNDFVMDQALSFYKMPKDAAPMPVAPVDPEQLKKWATETEIAQPASQIGGVWKVDLLTLPNQSSALAAYDQWRAAGYDVRLLPVADHDGWAYKLRIVQLSSRVEAQKLSGQLKGMLGAENPSVSR</sequence>
<dbReference type="Pfam" id="PF05036">
    <property type="entry name" value="SPOR"/>
    <property type="match status" value="1"/>
</dbReference>
<dbReference type="GO" id="GO:0042834">
    <property type="term" value="F:peptidoglycan binding"/>
    <property type="evidence" value="ECO:0007669"/>
    <property type="project" value="InterPro"/>
</dbReference>
<organism evidence="2">
    <name type="scientific">mine drainage metagenome</name>
    <dbReference type="NCBI Taxonomy" id="410659"/>
    <lineage>
        <taxon>unclassified sequences</taxon>
        <taxon>metagenomes</taxon>
        <taxon>ecological metagenomes</taxon>
    </lineage>
</organism>
<dbReference type="Pfam" id="PF04773">
    <property type="entry name" value="FecR"/>
    <property type="match status" value="1"/>
</dbReference>
<dbReference type="EMBL" id="MLJW01000121">
    <property type="protein sequence ID" value="OIQ98253.1"/>
    <property type="molecule type" value="Genomic_DNA"/>
</dbReference>